<accession>A0A8T0QKR2</accession>
<evidence type="ECO:0000256" key="1">
    <source>
        <dbReference type="SAM" id="MobiDB-lite"/>
    </source>
</evidence>
<feature type="region of interest" description="Disordered" evidence="1">
    <location>
        <begin position="33"/>
        <end position="84"/>
    </location>
</feature>
<dbReference type="PANTHER" id="PTHR33063:SF13">
    <property type="entry name" value="OS02G0583500 PROTEIN"/>
    <property type="match status" value="1"/>
</dbReference>
<evidence type="ECO:0000313" key="2">
    <source>
        <dbReference type="EMBL" id="KAG2570914.1"/>
    </source>
</evidence>
<dbReference type="Proteomes" id="UP000823388">
    <property type="component" value="Chromosome 7K"/>
</dbReference>
<keyword evidence="3" id="KW-1185">Reference proteome</keyword>
<dbReference type="PANTHER" id="PTHR33063">
    <property type="entry name" value="OS02G0583500 PROTEIN"/>
    <property type="match status" value="1"/>
</dbReference>
<organism evidence="2 3">
    <name type="scientific">Panicum virgatum</name>
    <name type="common">Blackwell switchgrass</name>
    <dbReference type="NCBI Taxonomy" id="38727"/>
    <lineage>
        <taxon>Eukaryota</taxon>
        <taxon>Viridiplantae</taxon>
        <taxon>Streptophyta</taxon>
        <taxon>Embryophyta</taxon>
        <taxon>Tracheophyta</taxon>
        <taxon>Spermatophyta</taxon>
        <taxon>Magnoliopsida</taxon>
        <taxon>Liliopsida</taxon>
        <taxon>Poales</taxon>
        <taxon>Poaceae</taxon>
        <taxon>PACMAD clade</taxon>
        <taxon>Panicoideae</taxon>
        <taxon>Panicodae</taxon>
        <taxon>Paniceae</taxon>
        <taxon>Panicinae</taxon>
        <taxon>Panicum</taxon>
        <taxon>Panicum sect. Hiantes</taxon>
    </lineage>
</organism>
<protein>
    <submittedName>
        <fullName evidence="2">Uncharacterized protein</fullName>
    </submittedName>
</protein>
<feature type="compositionally biased region" description="Acidic residues" evidence="1">
    <location>
        <begin position="35"/>
        <end position="56"/>
    </location>
</feature>
<proteinExistence type="predicted"/>
<gene>
    <name evidence="2" type="ORF">PVAP13_7KG029800</name>
</gene>
<reference evidence="2" key="1">
    <citation type="submission" date="2020-05" db="EMBL/GenBank/DDBJ databases">
        <title>WGS assembly of Panicum virgatum.</title>
        <authorList>
            <person name="Lovell J.T."/>
            <person name="Jenkins J."/>
            <person name="Shu S."/>
            <person name="Juenger T.E."/>
            <person name="Schmutz J."/>
        </authorList>
    </citation>
    <scope>NUCLEOTIDE SEQUENCE</scope>
    <source>
        <strain evidence="2">AP13</strain>
    </source>
</reference>
<evidence type="ECO:0000313" key="3">
    <source>
        <dbReference type="Proteomes" id="UP000823388"/>
    </source>
</evidence>
<dbReference type="EMBL" id="CM029049">
    <property type="protein sequence ID" value="KAG2570914.1"/>
    <property type="molecule type" value="Genomic_DNA"/>
</dbReference>
<name>A0A8T0QKR2_PANVG</name>
<dbReference type="AlphaFoldDB" id="A0A8T0QKR2"/>
<comment type="caution">
    <text evidence="2">The sequence shown here is derived from an EMBL/GenBank/DDBJ whole genome shotgun (WGS) entry which is preliminary data.</text>
</comment>
<sequence>MFYISIGPPLHPYEEEHLRQCMQNSARLQQLGIPEDSESDYEPSQEDSAEQDLVDDDISKQGSKRNIGRKTNNQTSDAPPIGVRFRAREDRWNRGVNMGHGLQTMNWSRRGKLPIIIPEGYIRPVVPDIASKYATECNIAVRNHVHVLKHWKEYKKHPALIDLFLGILCAKFDIDRNDAIVRNGCIEMMKSAVRQQRHRLKKDHFDPFPLHLVSKTSPIKSTSNEQWMELEACQKNKDNRGNVRFHQTTGSRSYPVFVENLTKMENQLAAEPPEGEEPKSKTEVVADVLERNSKNNQFLHKVGLQAEQRPRISGRDAVAQLEVEKMANAGLRSIISNQSKQLEEVE</sequence>